<dbReference type="AlphaFoldDB" id="A0A0V0GQY6"/>
<organism evidence="1">
    <name type="scientific">Solanum chacoense</name>
    <name type="common">Chaco potato</name>
    <dbReference type="NCBI Taxonomy" id="4108"/>
    <lineage>
        <taxon>Eukaryota</taxon>
        <taxon>Viridiplantae</taxon>
        <taxon>Streptophyta</taxon>
        <taxon>Embryophyta</taxon>
        <taxon>Tracheophyta</taxon>
        <taxon>Spermatophyta</taxon>
        <taxon>Magnoliopsida</taxon>
        <taxon>eudicotyledons</taxon>
        <taxon>Gunneridae</taxon>
        <taxon>Pentapetalae</taxon>
        <taxon>asterids</taxon>
        <taxon>lamiids</taxon>
        <taxon>Solanales</taxon>
        <taxon>Solanaceae</taxon>
        <taxon>Solanoideae</taxon>
        <taxon>Solaneae</taxon>
        <taxon>Solanum</taxon>
    </lineage>
</organism>
<accession>A0A0V0GQY6</accession>
<reference evidence="1" key="1">
    <citation type="submission" date="2015-12" db="EMBL/GenBank/DDBJ databases">
        <title>Gene expression during late stages of embryo sac development: a critical building block for successful pollen-pistil interactions.</title>
        <authorList>
            <person name="Liu Y."/>
            <person name="Joly V."/>
            <person name="Sabar M."/>
            <person name="Matton D.P."/>
        </authorList>
    </citation>
    <scope>NUCLEOTIDE SEQUENCE</scope>
</reference>
<dbReference type="EMBL" id="GEDG01032793">
    <property type="protein sequence ID" value="JAP10625.1"/>
    <property type="molecule type" value="Transcribed_RNA"/>
</dbReference>
<name>A0A0V0GQY6_SOLCH</name>
<proteinExistence type="predicted"/>
<sequence length="97" mass="12170">MHISRVDHQGRLRKQVYRLEIDNTGWKLNSHVPETRKQAEIQLYTWVYSRKITLYRFKNTRKQVKIQKYEIRINIQDREFKNRYIRCIHQIYTWCIS</sequence>
<protein>
    <submittedName>
        <fullName evidence="1">Putative ovule protein</fullName>
    </submittedName>
</protein>
<evidence type="ECO:0000313" key="1">
    <source>
        <dbReference type="EMBL" id="JAP10625.1"/>
    </source>
</evidence>